<comment type="caution">
    <text evidence="1">The sequence shown here is derived from an EMBL/GenBank/DDBJ whole genome shotgun (WGS) entry which is preliminary data.</text>
</comment>
<reference evidence="1" key="1">
    <citation type="journal article" date="2020" name="J Insects Food Feed">
        <title>The yellow mealworm (Tenebrio molitor) genome: a resource for the emerging insects as food and feed industry.</title>
        <authorList>
            <person name="Eriksson T."/>
            <person name="Andere A."/>
            <person name="Kelstrup H."/>
            <person name="Emery V."/>
            <person name="Picard C."/>
        </authorList>
    </citation>
    <scope>NUCLEOTIDE SEQUENCE</scope>
    <source>
        <strain evidence="1">Stoneville</strain>
        <tissue evidence="1">Whole head</tissue>
    </source>
</reference>
<dbReference type="SUPFAM" id="SSF55729">
    <property type="entry name" value="Acyl-CoA N-acyltransferases (Nat)"/>
    <property type="match status" value="1"/>
</dbReference>
<gene>
    <name evidence="1" type="ORF">GEV33_000595</name>
</gene>
<keyword evidence="2" id="KW-1185">Reference proteome</keyword>
<dbReference type="PANTHER" id="PTHR20905">
    <property type="entry name" value="N-ACETYLTRANSFERASE-RELATED"/>
    <property type="match status" value="1"/>
</dbReference>
<dbReference type="CDD" id="cd04301">
    <property type="entry name" value="NAT_SF"/>
    <property type="match status" value="1"/>
</dbReference>
<dbReference type="PANTHER" id="PTHR20905:SF28">
    <property type="entry name" value="GH28833P-RELATED"/>
    <property type="match status" value="1"/>
</dbReference>
<name>A0A8J6HUL3_TENMO</name>
<evidence type="ECO:0000313" key="2">
    <source>
        <dbReference type="Proteomes" id="UP000719412"/>
    </source>
</evidence>
<protein>
    <recommendedName>
        <fullName evidence="3">N-acetyltransferase domain-containing protein</fullName>
    </recommendedName>
</protein>
<dbReference type="InterPro" id="IPR016181">
    <property type="entry name" value="Acyl_CoA_acyltransferase"/>
</dbReference>
<dbReference type="EMBL" id="JABDTM020003722">
    <property type="protein sequence ID" value="KAH0822196.1"/>
    <property type="molecule type" value="Genomic_DNA"/>
</dbReference>
<dbReference type="Proteomes" id="UP000719412">
    <property type="component" value="Unassembled WGS sequence"/>
</dbReference>
<sequence length="227" mass="25165">MTAAYLEEAVSMMDAAFFRHETVSRCLGLPNDTAALAELKQLTTAAAKDGVSVIAIDKTTNKVIGAAFNKLQVKDDTAFANFANSWKQKRAKAIVKFMAEVDSLYNFFDKCGVDCLLEFMFVGTLPAYRKKGVAKKLCEASIEIGKDLARGVNVKRSVDGRKLRLEPVPKIITAIFSCEATKVIGKKLGFKVVVEEKFEEYEFEGRNFASVVGDEISTFTLEYRDLK</sequence>
<dbReference type="AlphaFoldDB" id="A0A8J6HUL3"/>
<accession>A0A8J6HUL3</accession>
<evidence type="ECO:0008006" key="3">
    <source>
        <dbReference type="Google" id="ProtNLM"/>
    </source>
</evidence>
<reference evidence="1" key="2">
    <citation type="submission" date="2021-08" db="EMBL/GenBank/DDBJ databases">
        <authorList>
            <person name="Eriksson T."/>
        </authorList>
    </citation>
    <scope>NUCLEOTIDE SEQUENCE</scope>
    <source>
        <strain evidence="1">Stoneville</strain>
        <tissue evidence="1">Whole head</tissue>
    </source>
</reference>
<proteinExistence type="predicted"/>
<organism evidence="1 2">
    <name type="scientific">Tenebrio molitor</name>
    <name type="common">Yellow mealworm beetle</name>
    <dbReference type="NCBI Taxonomy" id="7067"/>
    <lineage>
        <taxon>Eukaryota</taxon>
        <taxon>Metazoa</taxon>
        <taxon>Ecdysozoa</taxon>
        <taxon>Arthropoda</taxon>
        <taxon>Hexapoda</taxon>
        <taxon>Insecta</taxon>
        <taxon>Pterygota</taxon>
        <taxon>Neoptera</taxon>
        <taxon>Endopterygota</taxon>
        <taxon>Coleoptera</taxon>
        <taxon>Polyphaga</taxon>
        <taxon>Cucujiformia</taxon>
        <taxon>Tenebrionidae</taxon>
        <taxon>Tenebrio</taxon>
    </lineage>
</organism>
<dbReference type="GO" id="GO:0008080">
    <property type="term" value="F:N-acetyltransferase activity"/>
    <property type="evidence" value="ECO:0007669"/>
    <property type="project" value="TreeGrafter"/>
</dbReference>
<dbReference type="Gene3D" id="3.40.630.30">
    <property type="match status" value="1"/>
</dbReference>
<evidence type="ECO:0000313" key="1">
    <source>
        <dbReference type="EMBL" id="KAH0822196.1"/>
    </source>
</evidence>